<protein>
    <submittedName>
        <fullName evidence="7">Glycerol 3-phosphate dehydrogenase (Quinone) subunit A</fullName>
        <ecNumber evidence="7">1.1.5.3</ecNumber>
    </submittedName>
</protein>
<organism evidence="7 8">
    <name type="scientific">Nitratidesulfovibrio vulgaris (strain DP4)</name>
    <name type="common">Desulfovibrio vulgaris</name>
    <dbReference type="NCBI Taxonomy" id="391774"/>
    <lineage>
        <taxon>Bacteria</taxon>
        <taxon>Pseudomonadati</taxon>
        <taxon>Thermodesulfobacteriota</taxon>
        <taxon>Desulfovibrionia</taxon>
        <taxon>Desulfovibrionales</taxon>
        <taxon>Desulfovibrionaceae</taxon>
        <taxon>Nitratidesulfovibrio</taxon>
    </lineage>
</organism>
<keyword evidence="4" id="KW-0274">FAD</keyword>
<dbReference type="SUPFAM" id="SSF54373">
    <property type="entry name" value="FAD-linked reductases, C-terminal domain"/>
    <property type="match status" value="1"/>
</dbReference>
<dbReference type="Gene3D" id="1.10.10.1100">
    <property type="entry name" value="BFD-like [2Fe-2S]-binding domain"/>
    <property type="match status" value="1"/>
</dbReference>
<dbReference type="NCBIfam" id="TIGR03377">
    <property type="entry name" value="glycerol3P_GlpA"/>
    <property type="match status" value="1"/>
</dbReference>
<dbReference type="GO" id="GO:0004368">
    <property type="term" value="F:glycerol-3-phosphate dehydrogenase (quinone) activity"/>
    <property type="evidence" value="ECO:0007669"/>
    <property type="project" value="UniProtKB-EC"/>
</dbReference>
<dbReference type="GO" id="GO:0005886">
    <property type="term" value="C:plasma membrane"/>
    <property type="evidence" value="ECO:0007669"/>
    <property type="project" value="InterPro"/>
</dbReference>
<dbReference type="PANTHER" id="PTHR11985:SF35">
    <property type="entry name" value="ANAEROBIC GLYCEROL-3-PHOSPHATE DEHYDROGENASE SUBUNIT A"/>
    <property type="match status" value="1"/>
</dbReference>
<feature type="domain" description="FAD dependent oxidoreductase" evidence="6">
    <location>
        <begin position="5"/>
        <end position="350"/>
    </location>
</feature>
<evidence type="ECO:0000313" key="7">
    <source>
        <dbReference type="EMBL" id="ABM28248.1"/>
    </source>
</evidence>
<dbReference type="InterPro" id="IPR036188">
    <property type="entry name" value="FAD/NAD-bd_sf"/>
</dbReference>
<evidence type="ECO:0000256" key="2">
    <source>
        <dbReference type="ARBA" id="ARBA00007330"/>
    </source>
</evidence>
<evidence type="ECO:0000256" key="3">
    <source>
        <dbReference type="ARBA" id="ARBA00022630"/>
    </source>
</evidence>
<dbReference type="NCBIfam" id="NF008313">
    <property type="entry name" value="PRK11101.1"/>
    <property type="match status" value="1"/>
</dbReference>
<dbReference type="GO" id="GO:0046174">
    <property type="term" value="P:polyol catabolic process"/>
    <property type="evidence" value="ECO:0007669"/>
    <property type="project" value="InterPro"/>
</dbReference>
<dbReference type="RefSeq" id="WP_010939226.1">
    <property type="nucleotide sequence ID" value="NC_008751.1"/>
</dbReference>
<dbReference type="InterPro" id="IPR006076">
    <property type="entry name" value="FAD-dep_OxRdtase"/>
</dbReference>
<dbReference type="SUPFAM" id="SSF51905">
    <property type="entry name" value="FAD/NAD(P)-binding domain"/>
    <property type="match status" value="1"/>
</dbReference>
<gene>
    <name evidence="7" type="ordered locus">Dvul_1228</name>
</gene>
<keyword evidence="3" id="KW-0285">Flavoprotein</keyword>
<reference evidence="8" key="1">
    <citation type="journal article" date="2009" name="Environ. Microbiol.">
        <title>Contribution of mobile genetic elements to Desulfovibrio vulgaris genome plasticity.</title>
        <authorList>
            <person name="Walker C.B."/>
            <person name="Stolyar S."/>
            <person name="Chivian D."/>
            <person name="Pinel N."/>
            <person name="Gabster J.A."/>
            <person name="Dehal P.S."/>
            <person name="He Z."/>
            <person name="Yang Z.K."/>
            <person name="Yen H.C."/>
            <person name="Zhou J."/>
            <person name="Wall J.D."/>
            <person name="Hazen T.C."/>
            <person name="Arkin A.P."/>
            <person name="Stahl D.A."/>
        </authorList>
    </citation>
    <scope>NUCLEOTIDE SEQUENCE [LARGE SCALE GENOMIC DNA]</scope>
    <source>
        <strain evidence="8">DP4</strain>
    </source>
</reference>
<evidence type="ECO:0000256" key="4">
    <source>
        <dbReference type="ARBA" id="ARBA00022827"/>
    </source>
</evidence>
<accession>A0A0H3A9N4</accession>
<dbReference type="Proteomes" id="UP000009173">
    <property type="component" value="Chromosome"/>
</dbReference>
<dbReference type="PRINTS" id="PR01001">
    <property type="entry name" value="FADG3PDH"/>
</dbReference>
<evidence type="ECO:0000256" key="5">
    <source>
        <dbReference type="ARBA" id="ARBA00023002"/>
    </source>
</evidence>
<evidence type="ECO:0000313" key="8">
    <source>
        <dbReference type="Proteomes" id="UP000009173"/>
    </source>
</evidence>
<evidence type="ECO:0000256" key="1">
    <source>
        <dbReference type="ARBA" id="ARBA00001974"/>
    </source>
</evidence>
<dbReference type="GO" id="GO:0050660">
    <property type="term" value="F:flavin adenine dinucleotide binding"/>
    <property type="evidence" value="ECO:0007669"/>
    <property type="project" value="InterPro"/>
</dbReference>
<dbReference type="KEGG" id="dvl:Dvul_1228"/>
<dbReference type="AlphaFoldDB" id="A0A0H3A9N4"/>
<comment type="similarity">
    <text evidence="2">Belongs to the FAD-dependent glycerol-3-phosphate dehydrogenase family.</text>
</comment>
<dbReference type="Pfam" id="PF01266">
    <property type="entry name" value="DAO"/>
    <property type="match status" value="1"/>
</dbReference>
<dbReference type="SMR" id="A0A0H3A9N4"/>
<proteinExistence type="inferred from homology"/>
<comment type="cofactor">
    <cofactor evidence="1">
        <name>FAD</name>
        <dbReference type="ChEBI" id="CHEBI:57692"/>
    </cofactor>
</comment>
<dbReference type="EMBL" id="CP000527">
    <property type="protein sequence ID" value="ABM28248.1"/>
    <property type="molecule type" value="Genomic_DNA"/>
</dbReference>
<keyword evidence="5 7" id="KW-0560">Oxidoreductase</keyword>
<name>A0A0H3A9N4_NITV4</name>
<sequence>MQTQVLIIGAGATGTGVARDLALRGVDCILIDQRDVNAGASGGNHGLLHSGGRYVFTDPHAAAECKAEGDILKRIAPQCIEETGGYFVAVEGDDPAYASDFPGYCAKAGVPCREVDAHEARRNEPAIAESTFAVYEVEDASVDPFKLSLENVADAGRHGGRYLRYTRVLGFDMERGRIVAARVEDMRSGREYRIVADEYVVAAGAWSGGITAMAGCHVDIVYAKGTLLVTQTRMAHRVINRLRTPGDGDILVPGGTVSVLGTTSLRVESPDDVRPTVAEVDVNINEGMGMVPSLADARFIRAYAGVRPLVRSGKPSGSDRAASRGFVLLDHEEDGVHNLVTIAGGKLTTYRLMAERAADLVCERLGVSAPCLTAVRPISPSDEAEWAEPGVLQKQNWWRNHDRDDYLLCECEIVPKSGVDSIIATFKDEAEPPRLLAIGLRSRVGKGSCQGAFCGARITAHMHDRRIIEGREGLDGLREFLGARWKGQRPILWGAQFNQAELKEALYFGLVGMELE</sequence>
<dbReference type="PANTHER" id="PTHR11985">
    <property type="entry name" value="GLYCEROL-3-PHOSPHATE DEHYDROGENASE"/>
    <property type="match status" value="1"/>
</dbReference>
<dbReference type="Gene3D" id="3.50.50.60">
    <property type="entry name" value="FAD/NAD(P)-binding domain"/>
    <property type="match status" value="3"/>
</dbReference>
<dbReference type="InterPro" id="IPR041854">
    <property type="entry name" value="BFD-like_2Fe2S-bd_dom_sf"/>
</dbReference>
<dbReference type="PROSITE" id="PS00978">
    <property type="entry name" value="FAD_G3PDH_2"/>
    <property type="match status" value="1"/>
</dbReference>
<dbReference type="GO" id="GO:0009331">
    <property type="term" value="C:glycerol-3-phosphate dehydrogenase (FAD) complex"/>
    <property type="evidence" value="ECO:0007669"/>
    <property type="project" value="InterPro"/>
</dbReference>
<dbReference type="EC" id="1.1.5.3" evidence="7"/>
<evidence type="ECO:0000259" key="6">
    <source>
        <dbReference type="Pfam" id="PF01266"/>
    </source>
</evidence>
<dbReference type="HOGENOM" id="CLU_015740_0_1_7"/>
<dbReference type="GO" id="GO:0046168">
    <property type="term" value="P:glycerol-3-phosphate catabolic process"/>
    <property type="evidence" value="ECO:0007669"/>
    <property type="project" value="TreeGrafter"/>
</dbReference>
<dbReference type="GO" id="GO:0010181">
    <property type="term" value="F:FMN binding"/>
    <property type="evidence" value="ECO:0007669"/>
    <property type="project" value="InterPro"/>
</dbReference>
<dbReference type="InterPro" id="IPR017752">
    <property type="entry name" value="G3P_DH_GlpA_su"/>
</dbReference>
<dbReference type="InterPro" id="IPR000447">
    <property type="entry name" value="G3P_DH_FAD-dep"/>
</dbReference>